<keyword evidence="3" id="KW-1185">Reference proteome</keyword>
<organism evidence="2 3">
    <name type="scientific">Phytophthora oleae</name>
    <dbReference type="NCBI Taxonomy" id="2107226"/>
    <lineage>
        <taxon>Eukaryota</taxon>
        <taxon>Sar</taxon>
        <taxon>Stramenopiles</taxon>
        <taxon>Oomycota</taxon>
        <taxon>Peronosporomycetes</taxon>
        <taxon>Peronosporales</taxon>
        <taxon>Peronosporaceae</taxon>
        <taxon>Phytophthora</taxon>
    </lineage>
</organism>
<accession>A0ABD3FH50</accession>
<dbReference type="AlphaFoldDB" id="A0ABD3FH50"/>
<dbReference type="Proteomes" id="UP001632037">
    <property type="component" value="Unassembled WGS sequence"/>
</dbReference>
<proteinExistence type="predicted"/>
<evidence type="ECO:0000313" key="2">
    <source>
        <dbReference type="EMBL" id="KAL3666255.1"/>
    </source>
</evidence>
<sequence>MNDMAASGLGADSSSPMTFPFPNSAGYYRSEEEEEEAYEVDNGFDYIPADESSGVELPNKLMATVLTASTTVIEQQTS</sequence>
<reference evidence="2 3" key="1">
    <citation type="submission" date="2024-09" db="EMBL/GenBank/DDBJ databases">
        <title>Genome sequencing and assembly of Phytophthora oleae, isolate VK10A, causative agent of rot of olive drupes.</title>
        <authorList>
            <person name="Conti Taguali S."/>
            <person name="Riolo M."/>
            <person name="La Spada F."/>
            <person name="Cacciola S.O."/>
            <person name="Dionisio G."/>
        </authorList>
    </citation>
    <scope>NUCLEOTIDE SEQUENCE [LARGE SCALE GENOMIC DNA]</scope>
    <source>
        <strain evidence="2 3">VK10A</strain>
    </source>
</reference>
<gene>
    <name evidence="2" type="ORF">V7S43_008506</name>
</gene>
<comment type="caution">
    <text evidence="2">The sequence shown here is derived from an EMBL/GenBank/DDBJ whole genome shotgun (WGS) entry which is preliminary data.</text>
</comment>
<evidence type="ECO:0000313" key="3">
    <source>
        <dbReference type="Proteomes" id="UP001632037"/>
    </source>
</evidence>
<feature type="region of interest" description="Disordered" evidence="1">
    <location>
        <begin position="1"/>
        <end position="37"/>
    </location>
</feature>
<evidence type="ECO:0000256" key="1">
    <source>
        <dbReference type="SAM" id="MobiDB-lite"/>
    </source>
</evidence>
<protein>
    <submittedName>
        <fullName evidence="2">Uncharacterized protein</fullName>
    </submittedName>
</protein>
<name>A0ABD3FH50_9STRA</name>
<dbReference type="EMBL" id="JBIMZQ010000017">
    <property type="protein sequence ID" value="KAL3666255.1"/>
    <property type="molecule type" value="Genomic_DNA"/>
</dbReference>